<gene>
    <name evidence="2" type="ORF">JKL49_17675</name>
</gene>
<dbReference type="Proteomes" id="UP000622580">
    <property type="component" value="Unassembled WGS sequence"/>
</dbReference>
<dbReference type="EMBL" id="JAGSGD010000001">
    <property type="protein sequence ID" value="MBR7621228.1"/>
    <property type="molecule type" value="Genomic_DNA"/>
</dbReference>
<keyword evidence="3" id="KW-1185">Reference proteome</keyword>
<dbReference type="RefSeq" id="WP_215342234.1">
    <property type="nucleotide sequence ID" value="NZ_JAGSGD010000001.1"/>
</dbReference>
<proteinExistence type="predicted"/>
<dbReference type="InterPro" id="IPR007172">
    <property type="entry name" value="DUF374"/>
</dbReference>
<reference evidence="2" key="1">
    <citation type="submission" date="2021-04" db="EMBL/GenBank/DDBJ databases">
        <title>Draft genome assembly of strain Phenylobacterium sp. 20VBR1 using MiniION and Illumina platforms.</title>
        <authorList>
            <person name="Thomas F.A."/>
            <person name="Krishnan K.P."/>
            <person name="Sinha R.K."/>
        </authorList>
    </citation>
    <scope>NUCLEOTIDE SEQUENCE</scope>
    <source>
        <strain evidence="2">20VBR1</strain>
    </source>
</reference>
<evidence type="ECO:0000313" key="3">
    <source>
        <dbReference type="Proteomes" id="UP000622580"/>
    </source>
</evidence>
<sequence>MKKFIRRPAVQAFLGWVLAGYMSLIRHSVRWRHEGLESANAVLTAEPGVIALLWHGRIPVALTVAPVLKQAKLAHCLVSPSADGEFFAQAMAHNGFPSIRASSAKKGDSAKARAVVAAFREAMAWVKGGGVLIVTPDGPRGPNEVMAPGALQIAKRTGAPVLLVGLAASPAARLGSWDTAMVATPFGKGSAIWEGPYYVPADADDAAIEALTADWAARLSAATRKAEGLVAGD</sequence>
<dbReference type="Gene3D" id="3.40.50.2300">
    <property type="match status" value="1"/>
</dbReference>
<evidence type="ECO:0000313" key="2">
    <source>
        <dbReference type="EMBL" id="MBR7621228.1"/>
    </source>
</evidence>
<evidence type="ECO:0000259" key="1">
    <source>
        <dbReference type="Pfam" id="PF04028"/>
    </source>
</evidence>
<protein>
    <submittedName>
        <fullName evidence="2">DUF374 domain-containing protein</fullName>
    </submittedName>
</protein>
<name>A0A941HXR1_9CAUL</name>
<feature type="domain" description="DUF374" evidence="1">
    <location>
        <begin position="72"/>
        <end position="142"/>
    </location>
</feature>
<dbReference type="AlphaFoldDB" id="A0A941HXR1"/>
<comment type="caution">
    <text evidence="2">The sequence shown here is derived from an EMBL/GenBank/DDBJ whole genome shotgun (WGS) entry which is preliminary data.</text>
</comment>
<dbReference type="Pfam" id="PF04028">
    <property type="entry name" value="DUF374"/>
    <property type="match status" value="1"/>
</dbReference>
<organism evidence="2 3">
    <name type="scientific">Phenylobacterium glaciei</name>
    <dbReference type="NCBI Taxonomy" id="2803784"/>
    <lineage>
        <taxon>Bacteria</taxon>
        <taxon>Pseudomonadati</taxon>
        <taxon>Pseudomonadota</taxon>
        <taxon>Alphaproteobacteria</taxon>
        <taxon>Caulobacterales</taxon>
        <taxon>Caulobacteraceae</taxon>
        <taxon>Phenylobacterium</taxon>
    </lineage>
</organism>
<accession>A0A941HXR1</accession>